<proteinExistence type="predicted"/>
<sequence length="745" mass="80017">MSSFGDCVRALRHAAGLTMEQLAEASGVSARAISDMERGQSRAPRARTLAALADGLGLDTDGRAGLEAAAKEARSPSAAGRPRMGELPRGVVDFVGRATELATASAVARQAGNGEGPPPVLVVHGPPGLGKTALAVRIADELHDSFPDDRLYLDLRGTDVDPLSVGEALQRLLRALGMDQRRIAHTDDERSAQLRAVLRERPCLLVLDNAGSEAQVRPLLPASGECMVVVTSRRALGGLEGVLRIGLTPLAPAESASMLGMIATQAADPAAVEQVDTVARMCGHLPLALRIAGTRLASRPQWTVGNLVDRLTDADRRLAALTAGDTGVGAAFALSHAQLSAPAAVLFRRLGHVSGVDFAAPLAAVLTETGLPDVEDRLDELVELGLLQPVGVDRYQFHDLIRLYAEERLRAEESAARAATERRMNDWLLQTAIVAGRWYEPGYGSLPDGWDGLVPLATREEAGAWLRAETDNWLAALRATAAEGQHQLVADVSEALKQYSDASYRWPGWYEVYGLSRAAAAALPDLRQRVEHLNNYAYAALQSARRFDEAAEVAIEAYQLAETLAYHEEQVQALQAIASAWRLSGRLEESLRAYGRARDLADQIADHDAYVAQFYGIGVALIRLNRSAEAIDEFRVALAEVDRRPLSPLRVLLVRAAALSGMAMACGMLGRWSESQHLAELALPLATEHGEPGLMGEIHVSMGRARAALGRTAEGRANLTRGLELIAPDMWYAPFARKTLSSLDD</sequence>
<dbReference type="Pfam" id="PF13560">
    <property type="entry name" value="HTH_31"/>
    <property type="match status" value="1"/>
</dbReference>
<dbReference type="InterPro" id="IPR027417">
    <property type="entry name" value="P-loop_NTPase"/>
</dbReference>
<protein>
    <recommendedName>
        <fullName evidence="1">HTH cro/C1-type domain-containing protein</fullName>
    </recommendedName>
</protein>
<evidence type="ECO:0000259" key="1">
    <source>
        <dbReference type="PROSITE" id="PS50943"/>
    </source>
</evidence>
<dbReference type="InterPro" id="IPR001387">
    <property type="entry name" value="Cro/C1-type_HTH"/>
</dbReference>
<dbReference type="SUPFAM" id="SSF48452">
    <property type="entry name" value="TPR-like"/>
    <property type="match status" value="2"/>
</dbReference>
<dbReference type="SUPFAM" id="SSF52540">
    <property type="entry name" value="P-loop containing nucleoside triphosphate hydrolases"/>
    <property type="match status" value="1"/>
</dbReference>
<dbReference type="GO" id="GO:0003677">
    <property type="term" value="F:DNA binding"/>
    <property type="evidence" value="ECO:0007669"/>
    <property type="project" value="InterPro"/>
</dbReference>
<accession>A0A8J3R2G5</accession>
<dbReference type="SMART" id="SM00382">
    <property type="entry name" value="AAA"/>
    <property type="match status" value="1"/>
</dbReference>
<dbReference type="CDD" id="cd00093">
    <property type="entry name" value="HTH_XRE"/>
    <property type="match status" value="1"/>
</dbReference>
<dbReference type="Gene3D" id="1.25.40.10">
    <property type="entry name" value="Tetratricopeptide repeat domain"/>
    <property type="match status" value="1"/>
</dbReference>
<dbReference type="PROSITE" id="PS50943">
    <property type="entry name" value="HTH_CROC1"/>
    <property type="match status" value="1"/>
</dbReference>
<dbReference type="Gene3D" id="1.10.260.40">
    <property type="entry name" value="lambda repressor-like DNA-binding domains"/>
    <property type="match status" value="1"/>
</dbReference>
<dbReference type="Proteomes" id="UP000642748">
    <property type="component" value="Unassembled WGS sequence"/>
</dbReference>
<dbReference type="InterPro" id="IPR003593">
    <property type="entry name" value="AAA+_ATPase"/>
</dbReference>
<dbReference type="EMBL" id="BONZ01000100">
    <property type="protein sequence ID" value="GIH20564.1"/>
    <property type="molecule type" value="Genomic_DNA"/>
</dbReference>
<dbReference type="AlphaFoldDB" id="A0A8J3R2G5"/>
<dbReference type="SMART" id="SM00530">
    <property type="entry name" value="HTH_XRE"/>
    <property type="match status" value="1"/>
</dbReference>
<evidence type="ECO:0000313" key="2">
    <source>
        <dbReference type="EMBL" id="GIH20564.1"/>
    </source>
</evidence>
<dbReference type="PANTHER" id="PTHR47691:SF3">
    <property type="entry name" value="HTH-TYPE TRANSCRIPTIONAL REGULATOR RV0890C-RELATED"/>
    <property type="match status" value="1"/>
</dbReference>
<dbReference type="Gene3D" id="3.40.50.300">
    <property type="entry name" value="P-loop containing nucleotide triphosphate hydrolases"/>
    <property type="match status" value="1"/>
</dbReference>
<reference evidence="2" key="1">
    <citation type="submission" date="2021-01" db="EMBL/GenBank/DDBJ databases">
        <title>Whole genome shotgun sequence of Rugosimonospora africana NBRC 104875.</title>
        <authorList>
            <person name="Komaki H."/>
            <person name="Tamura T."/>
        </authorList>
    </citation>
    <scope>NUCLEOTIDE SEQUENCE</scope>
    <source>
        <strain evidence="2">NBRC 104875</strain>
    </source>
</reference>
<gene>
    <name evidence="2" type="ORF">Raf01_87360</name>
</gene>
<dbReference type="PRINTS" id="PR00364">
    <property type="entry name" value="DISEASERSIST"/>
</dbReference>
<feature type="domain" description="HTH cro/C1-type" evidence="1">
    <location>
        <begin position="8"/>
        <end position="63"/>
    </location>
</feature>
<keyword evidence="3" id="KW-1185">Reference proteome</keyword>
<comment type="caution">
    <text evidence="2">The sequence shown here is derived from an EMBL/GenBank/DDBJ whole genome shotgun (WGS) entry which is preliminary data.</text>
</comment>
<dbReference type="SUPFAM" id="SSF47413">
    <property type="entry name" value="lambda repressor-like DNA-binding domains"/>
    <property type="match status" value="1"/>
</dbReference>
<dbReference type="InterPro" id="IPR011990">
    <property type="entry name" value="TPR-like_helical_dom_sf"/>
</dbReference>
<evidence type="ECO:0000313" key="3">
    <source>
        <dbReference type="Proteomes" id="UP000642748"/>
    </source>
</evidence>
<dbReference type="InterPro" id="IPR010982">
    <property type="entry name" value="Lambda_DNA-bd_dom_sf"/>
</dbReference>
<dbReference type="Pfam" id="PF13191">
    <property type="entry name" value="AAA_16"/>
    <property type="match status" value="1"/>
</dbReference>
<organism evidence="2 3">
    <name type="scientific">Rugosimonospora africana</name>
    <dbReference type="NCBI Taxonomy" id="556532"/>
    <lineage>
        <taxon>Bacteria</taxon>
        <taxon>Bacillati</taxon>
        <taxon>Actinomycetota</taxon>
        <taxon>Actinomycetes</taxon>
        <taxon>Micromonosporales</taxon>
        <taxon>Micromonosporaceae</taxon>
        <taxon>Rugosimonospora</taxon>
    </lineage>
</organism>
<name>A0A8J3R2G5_9ACTN</name>
<dbReference type="PANTHER" id="PTHR47691">
    <property type="entry name" value="REGULATOR-RELATED"/>
    <property type="match status" value="1"/>
</dbReference>
<dbReference type="InterPro" id="IPR041664">
    <property type="entry name" value="AAA_16"/>
</dbReference>